<dbReference type="PATRIC" id="fig|857265.3.peg.1814"/>
<dbReference type="FunFam" id="3.20.20.100:FF:000002">
    <property type="entry name" value="2,5-diketo-D-gluconic acid reductase A"/>
    <property type="match status" value="1"/>
</dbReference>
<feature type="site" description="Lowers pKa of active site Tyr" evidence="7">
    <location>
        <position position="76"/>
    </location>
</feature>
<dbReference type="AlphaFoldDB" id="A0A0N0GNV4"/>
<dbReference type="PROSITE" id="PS00062">
    <property type="entry name" value="ALDOKETO_REDUCTASE_2"/>
    <property type="match status" value="1"/>
</dbReference>
<dbReference type="EMBL" id="LAQT01000007">
    <property type="protein sequence ID" value="KPC53183.1"/>
    <property type="molecule type" value="Genomic_DNA"/>
</dbReference>
<dbReference type="InterPro" id="IPR036812">
    <property type="entry name" value="NAD(P)_OxRdtase_dom_sf"/>
</dbReference>
<dbReference type="InterPro" id="IPR044504">
    <property type="entry name" value="AKR5C2"/>
</dbReference>
<evidence type="ECO:0000256" key="3">
    <source>
        <dbReference type="ARBA" id="ARBA00023002"/>
    </source>
</evidence>
<reference evidence="9 10" key="1">
    <citation type="submission" date="2015-07" db="EMBL/GenBank/DDBJ databases">
        <title>Draft genome sequence of the Amantichitinum ursilacus IGB-41, a new chitin-degrading bacterium.</title>
        <authorList>
            <person name="Kirstahler P."/>
            <person name="Guenther M."/>
            <person name="Grumaz C."/>
            <person name="Rupp S."/>
            <person name="Zibek S."/>
            <person name="Sohn K."/>
        </authorList>
    </citation>
    <scope>NUCLEOTIDE SEQUENCE [LARGE SCALE GENOMIC DNA]</scope>
    <source>
        <strain evidence="9 10">IGB-41</strain>
    </source>
</reference>
<dbReference type="Pfam" id="PF00248">
    <property type="entry name" value="Aldo_ket_red"/>
    <property type="match status" value="1"/>
</dbReference>
<dbReference type="RefSeq" id="WP_201782404.1">
    <property type="nucleotide sequence ID" value="NZ_LAQT01000007.1"/>
</dbReference>
<accession>A0A0N0GNV4</accession>
<evidence type="ECO:0000259" key="8">
    <source>
        <dbReference type="Pfam" id="PF00248"/>
    </source>
</evidence>
<dbReference type="Proteomes" id="UP000037939">
    <property type="component" value="Unassembled WGS sequence"/>
</dbReference>
<dbReference type="STRING" id="857265.WG78_08835"/>
<evidence type="ECO:0000256" key="4">
    <source>
        <dbReference type="ARBA" id="ARBA00049445"/>
    </source>
</evidence>
<evidence type="ECO:0000256" key="6">
    <source>
        <dbReference type="PIRSR" id="PIRSR000097-2"/>
    </source>
</evidence>
<evidence type="ECO:0000256" key="7">
    <source>
        <dbReference type="PIRSR" id="PIRSR000097-3"/>
    </source>
</evidence>
<keyword evidence="2" id="KW-0521">NADP</keyword>
<dbReference type="EC" id="1.-.-.-" evidence="9"/>
<comment type="caution">
    <text evidence="9">The sequence shown here is derived from an EMBL/GenBank/DDBJ whole genome shotgun (WGS) entry which is preliminary data.</text>
</comment>
<dbReference type="InterPro" id="IPR023210">
    <property type="entry name" value="NADP_OxRdtase_dom"/>
</dbReference>
<dbReference type="InterPro" id="IPR018170">
    <property type="entry name" value="Aldo/ket_reductase_CS"/>
</dbReference>
<dbReference type="PIRSF" id="PIRSF000097">
    <property type="entry name" value="AKR"/>
    <property type="match status" value="1"/>
</dbReference>
<dbReference type="PANTHER" id="PTHR43827">
    <property type="entry name" value="2,5-DIKETO-D-GLUCONIC ACID REDUCTASE"/>
    <property type="match status" value="1"/>
</dbReference>
<dbReference type="CDD" id="cd19131">
    <property type="entry name" value="AKR_AKR5C2"/>
    <property type="match status" value="1"/>
</dbReference>
<dbReference type="PROSITE" id="PS00798">
    <property type="entry name" value="ALDOKETO_REDUCTASE_1"/>
    <property type="match status" value="1"/>
</dbReference>
<comment type="similarity">
    <text evidence="1">Belongs to the aldo/keto reductase family.</text>
</comment>
<gene>
    <name evidence="9" type="ORF">WG78_08835</name>
</gene>
<feature type="active site" description="Proton donor" evidence="5">
    <location>
        <position position="51"/>
    </location>
</feature>
<dbReference type="InterPro" id="IPR020471">
    <property type="entry name" value="AKR"/>
</dbReference>
<dbReference type="SUPFAM" id="SSF51430">
    <property type="entry name" value="NAD(P)-linked oxidoreductase"/>
    <property type="match status" value="1"/>
</dbReference>
<feature type="binding site" evidence="6">
    <location>
        <position position="109"/>
    </location>
    <ligand>
        <name>substrate</name>
    </ligand>
</feature>
<dbReference type="GO" id="GO:0050580">
    <property type="term" value="F:2,5-didehydrogluconate reductase activity"/>
    <property type="evidence" value="ECO:0007669"/>
    <property type="project" value="InterPro"/>
</dbReference>
<evidence type="ECO:0000256" key="5">
    <source>
        <dbReference type="PIRSR" id="PIRSR000097-1"/>
    </source>
</evidence>
<feature type="domain" description="NADP-dependent oxidoreductase" evidence="8">
    <location>
        <begin position="18"/>
        <end position="261"/>
    </location>
</feature>
<evidence type="ECO:0000256" key="1">
    <source>
        <dbReference type="ARBA" id="ARBA00007905"/>
    </source>
</evidence>
<dbReference type="GO" id="GO:1990002">
    <property type="term" value="F:methylglyoxal reductase (NADPH) (acetol producing) activity"/>
    <property type="evidence" value="ECO:0007669"/>
    <property type="project" value="RHEA"/>
</dbReference>
<sequence length="274" mass="30291">MSQQPLVQLNDGRQIPQLGLGVWQASDEEARSAVAEALRVGYRSIDTAAIYKNEVGVGQGIADAGLPREDVFVTTKIWNSEQGLDSARRALEDSLRKLKLDYVDLLLIHWPAPSQDKFVDTWRALIKAQQDGLVKSIGVSNFKAEHLQRLIDETGVKPVLDQVELHPYMQQAALRQTLADLDIHAEAWSPLAQNKALADPVIQRIAEQLGKTPAQVVIRWHVQNGVIVIPKSVTPERIRSNFAVFDFELDAAAMQAIAGLNKDQRIGPDPAVFA</sequence>
<evidence type="ECO:0000313" key="10">
    <source>
        <dbReference type="Proteomes" id="UP000037939"/>
    </source>
</evidence>
<evidence type="ECO:0000313" key="9">
    <source>
        <dbReference type="EMBL" id="KPC53183.1"/>
    </source>
</evidence>
<dbReference type="PRINTS" id="PR00069">
    <property type="entry name" value="ALDKETRDTASE"/>
</dbReference>
<dbReference type="PROSITE" id="PS00063">
    <property type="entry name" value="ALDOKETO_REDUCTASE_3"/>
    <property type="match status" value="1"/>
</dbReference>
<comment type="catalytic activity">
    <reaction evidence="4">
        <text>hydroxyacetone + NADP(+) = methylglyoxal + NADPH + H(+)</text>
        <dbReference type="Rhea" id="RHEA:27986"/>
        <dbReference type="ChEBI" id="CHEBI:15378"/>
        <dbReference type="ChEBI" id="CHEBI:17158"/>
        <dbReference type="ChEBI" id="CHEBI:27957"/>
        <dbReference type="ChEBI" id="CHEBI:57783"/>
        <dbReference type="ChEBI" id="CHEBI:58349"/>
    </reaction>
</comment>
<name>A0A0N0GNV4_9NEIS</name>
<dbReference type="PANTHER" id="PTHR43827:SF3">
    <property type="entry name" value="NADP-DEPENDENT OXIDOREDUCTASE DOMAIN-CONTAINING PROTEIN"/>
    <property type="match status" value="1"/>
</dbReference>
<organism evidence="9 10">
    <name type="scientific">Amantichitinum ursilacus</name>
    <dbReference type="NCBI Taxonomy" id="857265"/>
    <lineage>
        <taxon>Bacteria</taxon>
        <taxon>Pseudomonadati</taxon>
        <taxon>Pseudomonadota</taxon>
        <taxon>Betaproteobacteria</taxon>
        <taxon>Neisseriales</taxon>
        <taxon>Chitinibacteraceae</taxon>
        <taxon>Amantichitinum</taxon>
    </lineage>
</organism>
<dbReference type="Gene3D" id="3.20.20.100">
    <property type="entry name" value="NADP-dependent oxidoreductase domain"/>
    <property type="match status" value="1"/>
</dbReference>
<evidence type="ECO:0000256" key="2">
    <source>
        <dbReference type="ARBA" id="ARBA00022857"/>
    </source>
</evidence>
<proteinExistence type="inferred from homology"/>
<keyword evidence="3 9" id="KW-0560">Oxidoreductase</keyword>
<protein>
    <submittedName>
        <fullName evidence="9">Putative oxidoreductase</fullName>
        <ecNumber evidence="9">1.-.-.-</ecNumber>
    </submittedName>
</protein>
<keyword evidence="10" id="KW-1185">Reference proteome</keyword>